<dbReference type="SUPFAM" id="SSF52309">
    <property type="entry name" value="N-(deoxy)ribosyltransferase-like"/>
    <property type="match status" value="1"/>
</dbReference>
<dbReference type="Proteomes" id="UP000061809">
    <property type="component" value="Chromosome"/>
</dbReference>
<protein>
    <recommendedName>
        <fullName evidence="3">Nucleoside 2-deoxyribosyltransferase</fullName>
    </recommendedName>
</protein>
<sequence length="171" mass="19822">MAKIYVASSWRNEYQQEVVKVLRELGHEVYDFKNPEGRTGFQWSAIDKDWQSWTTEQYRDALRHPVAESGFNSDFNAMQWADTCVMVLPCGRSANTESGWMAGAGKRVFVYSPEKQEPELMYKIYERILCNVDELRLQFSRKCEDCDALCECHLSGANPDDVACEYSMIHH</sequence>
<dbReference type="EMBL" id="CP012801">
    <property type="protein sequence ID" value="ALJ57284.1"/>
    <property type="molecule type" value="Genomic_DNA"/>
</dbReference>
<gene>
    <name evidence="1" type="ORF">BcellWH2_00007</name>
</gene>
<dbReference type="AlphaFoldDB" id="A0A0P0GJV0"/>
<dbReference type="PATRIC" id="fig|246787.4.peg.7"/>
<evidence type="ECO:0000313" key="2">
    <source>
        <dbReference type="Proteomes" id="UP000061809"/>
    </source>
</evidence>
<name>A0A0P0GJV0_9BACE</name>
<accession>A0A0P0GJV0</accession>
<evidence type="ECO:0000313" key="1">
    <source>
        <dbReference type="EMBL" id="ALJ57284.1"/>
    </source>
</evidence>
<dbReference type="Gene3D" id="3.40.50.450">
    <property type="match status" value="1"/>
</dbReference>
<proteinExistence type="predicted"/>
<evidence type="ECO:0008006" key="3">
    <source>
        <dbReference type="Google" id="ProtNLM"/>
    </source>
</evidence>
<dbReference type="KEGG" id="bcel:BcellWH2_00007"/>
<reference evidence="1 2" key="1">
    <citation type="journal article" date="2015" name="Science">
        <title>Genetic determinants of in vivo fitness and diet responsiveness in multiple human gut Bacteroides.</title>
        <authorList>
            <person name="Wu M."/>
            <person name="McNulty N.P."/>
            <person name="Rodionov D.A."/>
            <person name="Khoroshkin M.S."/>
            <person name="Griffin N.W."/>
            <person name="Cheng J."/>
            <person name="Latreille P."/>
            <person name="Kerstetter R.A."/>
            <person name="Terrapon N."/>
            <person name="Henrissat B."/>
            <person name="Osterman A.L."/>
            <person name="Gordon J.I."/>
        </authorList>
    </citation>
    <scope>NUCLEOTIDE SEQUENCE [LARGE SCALE GENOMIC DNA]</scope>
    <source>
        <strain evidence="1 2">WH2</strain>
    </source>
</reference>
<organism evidence="1 2">
    <name type="scientific">Bacteroides cellulosilyticus</name>
    <dbReference type="NCBI Taxonomy" id="246787"/>
    <lineage>
        <taxon>Bacteria</taxon>
        <taxon>Pseudomonadati</taxon>
        <taxon>Bacteroidota</taxon>
        <taxon>Bacteroidia</taxon>
        <taxon>Bacteroidales</taxon>
        <taxon>Bacteroidaceae</taxon>
        <taxon>Bacteroides</taxon>
    </lineage>
</organism>